<keyword evidence="1" id="KW-1133">Transmembrane helix</keyword>
<proteinExistence type="predicted"/>
<keyword evidence="1" id="KW-0812">Transmembrane</keyword>
<evidence type="ECO:0000313" key="3">
    <source>
        <dbReference type="Proteomes" id="UP001196509"/>
    </source>
</evidence>
<feature type="transmembrane region" description="Helical" evidence="1">
    <location>
        <begin position="12"/>
        <end position="35"/>
    </location>
</feature>
<comment type="caution">
    <text evidence="2">The sequence shown here is derived from an EMBL/GenBank/DDBJ whole genome shotgun (WGS) entry which is preliminary data.</text>
</comment>
<dbReference type="Proteomes" id="UP001196509">
    <property type="component" value="Unassembled WGS sequence"/>
</dbReference>
<sequence>MSSEVGRISNDAYFKVIAGSMGMGMLLTFALLVGLSFPDGAALTDAAVGRHITVSDNMIATERR</sequence>
<dbReference type="EMBL" id="JAICBX010000001">
    <property type="protein sequence ID" value="MBW8637002.1"/>
    <property type="molecule type" value="Genomic_DNA"/>
</dbReference>
<dbReference type="RefSeq" id="WP_220227639.1">
    <property type="nucleotide sequence ID" value="NZ_JAICBX010000001.1"/>
</dbReference>
<gene>
    <name evidence="2" type="ORF">K1W69_07360</name>
</gene>
<dbReference type="AlphaFoldDB" id="A0AAE2ZLW1"/>
<evidence type="ECO:0000256" key="1">
    <source>
        <dbReference type="SAM" id="Phobius"/>
    </source>
</evidence>
<evidence type="ECO:0000313" key="2">
    <source>
        <dbReference type="EMBL" id="MBW8637002.1"/>
    </source>
</evidence>
<name>A0AAE2ZLW1_9HYPH</name>
<protein>
    <submittedName>
        <fullName evidence="2">Uncharacterized protein</fullName>
    </submittedName>
</protein>
<organism evidence="2 3">
    <name type="scientific">Flavimaribacter sediminis</name>
    <dbReference type="NCBI Taxonomy" id="2865987"/>
    <lineage>
        <taxon>Bacteria</taxon>
        <taxon>Pseudomonadati</taxon>
        <taxon>Pseudomonadota</taxon>
        <taxon>Alphaproteobacteria</taxon>
        <taxon>Hyphomicrobiales</taxon>
        <taxon>Rhizobiaceae</taxon>
        <taxon>Flavimaribacter</taxon>
    </lineage>
</organism>
<reference evidence="2" key="1">
    <citation type="submission" date="2021-08" db="EMBL/GenBank/DDBJ databases">
        <title>Hoeflea bacterium WL0058 sp. nov., isolated from the sediment.</title>
        <authorList>
            <person name="Wang L."/>
            <person name="Zhang D."/>
        </authorList>
    </citation>
    <scope>NUCLEOTIDE SEQUENCE</scope>
    <source>
        <strain evidence="2">WL0058</strain>
    </source>
</reference>
<accession>A0AAE2ZLW1</accession>
<keyword evidence="1" id="KW-0472">Membrane</keyword>
<keyword evidence="3" id="KW-1185">Reference proteome</keyword>